<evidence type="ECO:0000256" key="1">
    <source>
        <dbReference type="SAM" id="Phobius"/>
    </source>
</evidence>
<proteinExistence type="predicted"/>
<sequence length="100" mass="11717">MSNFLGNLIGSLWEDNNQNKLLDFSQQIKNEISDFEQHLITAVDQLIRLDKFIISFFFIIGALNLIILGILIFMLIRNKRIEEDQNKTNRYSQIQGQTIE</sequence>
<keyword evidence="1" id="KW-0812">Transmembrane</keyword>
<gene>
    <name evidence="2" type="ORF">PSON_ATCC_30995.1.T1690095</name>
</gene>
<accession>A0A8S1RG55</accession>
<keyword evidence="1" id="KW-1133">Transmembrane helix</keyword>
<keyword evidence="3" id="KW-1185">Reference proteome</keyword>
<dbReference type="AlphaFoldDB" id="A0A8S1RG55"/>
<dbReference type="EMBL" id="CAJJDN010000169">
    <property type="protein sequence ID" value="CAD8126697.1"/>
    <property type="molecule type" value="Genomic_DNA"/>
</dbReference>
<evidence type="ECO:0000313" key="3">
    <source>
        <dbReference type="Proteomes" id="UP000692954"/>
    </source>
</evidence>
<dbReference type="Proteomes" id="UP000692954">
    <property type="component" value="Unassembled WGS sequence"/>
</dbReference>
<name>A0A8S1RG55_9CILI</name>
<comment type="caution">
    <text evidence="2">The sequence shown here is derived from an EMBL/GenBank/DDBJ whole genome shotgun (WGS) entry which is preliminary data.</text>
</comment>
<keyword evidence="1" id="KW-0472">Membrane</keyword>
<feature type="transmembrane region" description="Helical" evidence="1">
    <location>
        <begin position="52"/>
        <end position="76"/>
    </location>
</feature>
<protein>
    <submittedName>
        <fullName evidence="2">Uncharacterized protein</fullName>
    </submittedName>
</protein>
<reference evidence="2" key="1">
    <citation type="submission" date="2021-01" db="EMBL/GenBank/DDBJ databases">
        <authorList>
            <consortium name="Genoscope - CEA"/>
            <person name="William W."/>
        </authorList>
    </citation>
    <scope>NUCLEOTIDE SEQUENCE</scope>
</reference>
<organism evidence="2 3">
    <name type="scientific">Paramecium sonneborni</name>
    <dbReference type="NCBI Taxonomy" id="65129"/>
    <lineage>
        <taxon>Eukaryota</taxon>
        <taxon>Sar</taxon>
        <taxon>Alveolata</taxon>
        <taxon>Ciliophora</taxon>
        <taxon>Intramacronucleata</taxon>
        <taxon>Oligohymenophorea</taxon>
        <taxon>Peniculida</taxon>
        <taxon>Parameciidae</taxon>
        <taxon>Paramecium</taxon>
    </lineage>
</organism>
<evidence type="ECO:0000313" key="2">
    <source>
        <dbReference type="EMBL" id="CAD8126697.1"/>
    </source>
</evidence>